<protein>
    <submittedName>
        <fullName evidence="1">YolD-like family protein</fullName>
    </submittedName>
</protein>
<sequence length="85" mass="10137">MAGDDDFVIRPEHSEWDRENIQEELERGLMIKCQIPIKVWDDEKIKSYFGTIESIELHNRCIMLHVPFDLERLKFKDIVSVQVGY</sequence>
<organism evidence="1 2">
    <name type="scientific">Sporosarcina gallistercoris</name>
    <dbReference type="NCBI Taxonomy" id="2762245"/>
    <lineage>
        <taxon>Bacteria</taxon>
        <taxon>Bacillati</taxon>
        <taxon>Bacillota</taxon>
        <taxon>Bacilli</taxon>
        <taxon>Bacillales</taxon>
        <taxon>Caryophanaceae</taxon>
        <taxon>Sporosarcina</taxon>
    </lineage>
</organism>
<dbReference type="Pfam" id="PF08863">
    <property type="entry name" value="YolD"/>
    <property type="match status" value="1"/>
</dbReference>
<accession>A0ABR8PNJ7</accession>
<comment type="caution">
    <text evidence="1">The sequence shown here is derived from an EMBL/GenBank/DDBJ whole genome shotgun (WGS) entry which is preliminary data.</text>
</comment>
<reference evidence="1 2" key="1">
    <citation type="submission" date="2020-08" db="EMBL/GenBank/DDBJ databases">
        <title>A Genomic Blueprint of the Chicken Gut Microbiome.</title>
        <authorList>
            <person name="Gilroy R."/>
            <person name="Ravi A."/>
            <person name="Getino M."/>
            <person name="Pursley I."/>
            <person name="Horton D.L."/>
            <person name="Alikhan N.-F."/>
            <person name="Baker D."/>
            <person name="Gharbi K."/>
            <person name="Hall N."/>
            <person name="Watson M."/>
            <person name="Adriaenssens E.M."/>
            <person name="Foster-Nyarko E."/>
            <person name="Jarju S."/>
            <person name="Secka A."/>
            <person name="Antonio M."/>
            <person name="Oren A."/>
            <person name="Chaudhuri R."/>
            <person name="La Ragione R.M."/>
            <person name="Hildebrand F."/>
            <person name="Pallen M.J."/>
        </authorList>
    </citation>
    <scope>NUCLEOTIDE SEQUENCE [LARGE SCALE GENOMIC DNA]</scope>
    <source>
        <strain evidence="1 2">Sa3CUA8</strain>
    </source>
</reference>
<proteinExistence type="predicted"/>
<dbReference type="EMBL" id="JACSQY010000017">
    <property type="protein sequence ID" value="MBD7909639.1"/>
    <property type="molecule type" value="Genomic_DNA"/>
</dbReference>
<evidence type="ECO:0000313" key="2">
    <source>
        <dbReference type="Proteomes" id="UP000659496"/>
    </source>
</evidence>
<dbReference type="Proteomes" id="UP000659496">
    <property type="component" value="Unassembled WGS sequence"/>
</dbReference>
<dbReference type="InterPro" id="IPR014962">
    <property type="entry name" value="YolD"/>
</dbReference>
<keyword evidence="2" id="KW-1185">Reference proteome</keyword>
<name>A0ABR8PNJ7_9BACL</name>
<dbReference type="RefSeq" id="WP_191692075.1">
    <property type="nucleotide sequence ID" value="NZ_JACSQY010000017.1"/>
</dbReference>
<evidence type="ECO:0000313" key="1">
    <source>
        <dbReference type="EMBL" id="MBD7909639.1"/>
    </source>
</evidence>
<gene>
    <name evidence="1" type="ORF">H9659_14975</name>
</gene>